<reference evidence="1 2" key="1">
    <citation type="submission" date="2021-10" db="EMBL/GenBank/DDBJ databases">
        <title>Anaerobic single-cell dispensing facilitates the cultivation of human gut bacteria.</title>
        <authorList>
            <person name="Afrizal A."/>
        </authorList>
    </citation>
    <scope>NUCLEOTIDE SEQUENCE [LARGE SCALE GENOMIC DNA]</scope>
    <source>
        <strain evidence="1 2">CLA-AA-H200</strain>
    </source>
</reference>
<dbReference type="Gene3D" id="1.10.1270.10">
    <property type="entry name" value="TrpR-like"/>
    <property type="match status" value="1"/>
</dbReference>
<gene>
    <name evidence="1" type="ORF">LKD70_04160</name>
</gene>
<dbReference type="Proteomes" id="UP001198151">
    <property type="component" value="Unassembled WGS sequence"/>
</dbReference>
<dbReference type="RefSeq" id="WP_227706781.1">
    <property type="nucleotide sequence ID" value="NZ_JAJEQX010000005.1"/>
</dbReference>
<protein>
    <recommendedName>
        <fullName evidence="3">Transposase</fullName>
    </recommendedName>
</protein>
<organism evidence="1 2">
    <name type="scientific">Ruminococcus turbiniformis</name>
    <dbReference type="NCBI Taxonomy" id="2881258"/>
    <lineage>
        <taxon>Bacteria</taxon>
        <taxon>Bacillati</taxon>
        <taxon>Bacillota</taxon>
        <taxon>Clostridia</taxon>
        <taxon>Eubacteriales</taxon>
        <taxon>Oscillospiraceae</taxon>
        <taxon>Ruminococcus</taxon>
    </lineage>
</organism>
<name>A0ABS8FUJ4_9FIRM</name>
<proteinExistence type="predicted"/>
<evidence type="ECO:0000313" key="2">
    <source>
        <dbReference type="Proteomes" id="UP001198151"/>
    </source>
</evidence>
<sequence>MSIFEYNQERHMMQERAVALKMIRQGYTDEQIIALCEISPEEITEYRKSIL</sequence>
<keyword evidence="2" id="KW-1185">Reference proteome</keyword>
<accession>A0ABS8FUJ4</accession>
<dbReference type="EMBL" id="JAJEQX010000005">
    <property type="protein sequence ID" value="MCC2253637.1"/>
    <property type="molecule type" value="Genomic_DNA"/>
</dbReference>
<evidence type="ECO:0008006" key="3">
    <source>
        <dbReference type="Google" id="ProtNLM"/>
    </source>
</evidence>
<comment type="caution">
    <text evidence="1">The sequence shown here is derived from an EMBL/GenBank/DDBJ whole genome shotgun (WGS) entry which is preliminary data.</text>
</comment>
<evidence type="ECO:0000313" key="1">
    <source>
        <dbReference type="EMBL" id="MCC2253637.1"/>
    </source>
</evidence>
<dbReference type="InterPro" id="IPR038116">
    <property type="entry name" value="TrpR-like_sf"/>
</dbReference>